<dbReference type="EMBL" id="MWQN01000005">
    <property type="protein sequence ID" value="OPC76697.1"/>
    <property type="molecule type" value="Genomic_DNA"/>
</dbReference>
<reference evidence="1 2" key="1">
    <citation type="submission" date="2017-03" db="EMBL/GenBank/DDBJ databases">
        <title>Draft genome sequence of Streptomyces scabrisporus NF3, endophyte isolated from Amphipterygium adstringens.</title>
        <authorList>
            <person name="Vazquez M."/>
            <person name="Ceapa C.D."/>
            <person name="Rodriguez Luna D."/>
            <person name="Sanchez Esquivel S."/>
        </authorList>
    </citation>
    <scope>NUCLEOTIDE SEQUENCE [LARGE SCALE GENOMIC DNA]</scope>
    <source>
        <strain evidence="1 2">NF3</strain>
    </source>
</reference>
<dbReference type="Gene3D" id="1.25.10.10">
    <property type="entry name" value="Leucine-rich Repeat Variant"/>
    <property type="match status" value="2"/>
</dbReference>
<gene>
    <name evidence="1" type="ORF">B4N89_45245</name>
</gene>
<dbReference type="SUPFAM" id="SSF48371">
    <property type="entry name" value="ARM repeat"/>
    <property type="match status" value="1"/>
</dbReference>
<evidence type="ECO:0000313" key="1">
    <source>
        <dbReference type="EMBL" id="OPC76697.1"/>
    </source>
</evidence>
<accession>A0A1T3NIM3</accession>
<organism evidence="1 2">
    <name type="scientific">Embleya scabrispora</name>
    <dbReference type="NCBI Taxonomy" id="159449"/>
    <lineage>
        <taxon>Bacteria</taxon>
        <taxon>Bacillati</taxon>
        <taxon>Actinomycetota</taxon>
        <taxon>Actinomycetes</taxon>
        <taxon>Kitasatosporales</taxon>
        <taxon>Streptomycetaceae</taxon>
        <taxon>Embleya</taxon>
    </lineage>
</organism>
<comment type="caution">
    <text evidence="1">The sequence shown here is derived from an EMBL/GenBank/DDBJ whole genome shotgun (WGS) entry which is preliminary data.</text>
</comment>
<evidence type="ECO:0000313" key="2">
    <source>
        <dbReference type="Proteomes" id="UP000190037"/>
    </source>
</evidence>
<dbReference type="RefSeq" id="WP_078982543.1">
    <property type="nucleotide sequence ID" value="NZ_MWQN01000005.1"/>
</dbReference>
<dbReference type="InterPro" id="IPR011989">
    <property type="entry name" value="ARM-like"/>
</dbReference>
<dbReference type="Proteomes" id="UP000190037">
    <property type="component" value="Unassembled WGS sequence"/>
</dbReference>
<dbReference type="STRING" id="159449.B4N89_45245"/>
<dbReference type="AlphaFoldDB" id="A0A1T3NIM3"/>
<protein>
    <recommendedName>
        <fullName evidence="3">PBS lyase</fullName>
    </recommendedName>
</protein>
<name>A0A1T3NIM3_9ACTN</name>
<sequence>MFNGLDDIDWACLEHAYGSAEEVPGLLRAMRSPDADKREKAFDRYRGAVYHQGSVYESTAASLPFLFEMARDAGTPDRAAVVRLVVGVGNDALIRLDGGYLHLPVLQAAVTHMRRHADALVALTADPDPDVRRAAIPALGLFVDDDGGARAAALLRERMATADGIAERLAVVEATATLALRLPGVAEQARTWLAAVATDTHRDAPTRLEAVTQHARCAPDRIGHDVVRATVALLDDIAESAPSHRAWRHPTRETSATADAPPQLIAAFEDLERHDRVYALTTRTLRTLHEALGEHVAWRTELLTAQLRSPDPGTRLDAVRMSFDLMKTWRGDHAVLVALIADQLDTDDAELAAETVTVLDACRAIAEPAREALAAYVLARRAEHGPNVWAHPDAEVRRAHQAAVCALARHGDLRALPCLLVALRGGIDTWRAFPAAAQLPAASRDLVPLVSRYLREADLTAAPFENTTHALLDALSRLGNPDAVPVIADTLEIAVCEGHWDIAEAALKSLTPFGTAAAAVLPRVRRSTAAPEACVRIAAAEALHALGGAPDEVWAAIVELADAEGTSWMVDLGDLVGRIGPPAPPVLVAQLRNALTQDNTWQRVHAATTLWRLFDEPDAPVVLEALLRACENAPALSNDIVARLDLVGAAARPAVSLIEATLAHPRRNGWWPDIDSDEELQQTARRILARFDPERPA</sequence>
<evidence type="ECO:0008006" key="3">
    <source>
        <dbReference type="Google" id="ProtNLM"/>
    </source>
</evidence>
<dbReference type="OrthoDB" id="292843at2"/>
<proteinExistence type="predicted"/>
<keyword evidence="2" id="KW-1185">Reference proteome</keyword>
<dbReference type="InterPro" id="IPR016024">
    <property type="entry name" value="ARM-type_fold"/>
</dbReference>